<dbReference type="PROSITE" id="PS50977">
    <property type="entry name" value="HTH_TETR_2"/>
    <property type="match status" value="1"/>
</dbReference>
<dbReference type="GO" id="GO:0003677">
    <property type="term" value="F:DNA binding"/>
    <property type="evidence" value="ECO:0007669"/>
    <property type="project" value="UniProtKB-UniRule"/>
</dbReference>
<dbReference type="AlphaFoldDB" id="A0A387HNL3"/>
<dbReference type="InterPro" id="IPR054156">
    <property type="entry name" value="YxaF_TetR_C"/>
</dbReference>
<dbReference type="EMBL" id="CP032698">
    <property type="protein sequence ID" value="AYG85139.1"/>
    <property type="molecule type" value="Genomic_DNA"/>
</dbReference>
<reference evidence="6 7" key="1">
    <citation type="submission" date="2018-10" db="EMBL/GenBank/DDBJ databases">
        <title>Relationship between Morphology and Antimicrobial Activity in Streptomyces.</title>
        <authorList>
            <person name="Kang H.J."/>
            <person name="Kim S.B."/>
        </authorList>
    </citation>
    <scope>NUCLEOTIDE SEQUENCE [LARGE SCALE GENOMIC DNA]</scope>
    <source>
        <strain evidence="6 7">BH38</strain>
    </source>
</reference>
<evidence type="ECO:0000256" key="1">
    <source>
        <dbReference type="ARBA" id="ARBA00023015"/>
    </source>
</evidence>
<evidence type="ECO:0000313" key="7">
    <source>
        <dbReference type="Proteomes" id="UP000271554"/>
    </source>
</evidence>
<dbReference type="InterPro" id="IPR036271">
    <property type="entry name" value="Tet_transcr_reg_TetR-rel_C_sf"/>
</dbReference>
<dbReference type="OrthoDB" id="9805134at2"/>
<protein>
    <submittedName>
        <fullName evidence="6">HTH-type transcriptional repressor ComR</fullName>
    </submittedName>
</protein>
<dbReference type="Pfam" id="PF00440">
    <property type="entry name" value="TetR_N"/>
    <property type="match status" value="1"/>
</dbReference>
<dbReference type="Gene3D" id="1.10.357.10">
    <property type="entry name" value="Tetracycline Repressor, domain 2"/>
    <property type="match status" value="1"/>
</dbReference>
<dbReference type="PANTHER" id="PTHR47506">
    <property type="entry name" value="TRANSCRIPTIONAL REGULATORY PROTEIN"/>
    <property type="match status" value="1"/>
</dbReference>
<dbReference type="KEGG" id="shun:DWB77_07356"/>
<keyword evidence="7" id="KW-1185">Reference proteome</keyword>
<dbReference type="PANTHER" id="PTHR47506:SF1">
    <property type="entry name" value="HTH-TYPE TRANSCRIPTIONAL REGULATOR YJDC"/>
    <property type="match status" value="1"/>
</dbReference>
<gene>
    <name evidence="6" type="primary">comR_5</name>
    <name evidence="6" type="ORF">DWB77_07356</name>
</gene>
<accession>A0A387HNL3</accession>
<dbReference type="InterPro" id="IPR001647">
    <property type="entry name" value="HTH_TetR"/>
</dbReference>
<evidence type="ECO:0000256" key="4">
    <source>
        <dbReference type="PROSITE-ProRule" id="PRU00335"/>
    </source>
</evidence>
<evidence type="ECO:0000256" key="3">
    <source>
        <dbReference type="ARBA" id="ARBA00023163"/>
    </source>
</evidence>
<keyword evidence="1" id="KW-0805">Transcription regulation</keyword>
<evidence type="ECO:0000259" key="5">
    <source>
        <dbReference type="PROSITE" id="PS50977"/>
    </source>
</evidence>
<evidence type="ECO:0000313" key="6">
    <source>
        <dbReference type="EMBL" id="AYG85139.1"/>
    </source>
</evidence>
<name>A0A387HNL3_9ACTN</name>
<feature type="DNA-binding region" description="H-T-H motif" evidence="4">
    <location>
        <begin position="29"/>
        <end position="48"/>
    </location>
</feature>
<dbReference type="SUPFAM" id="SSF46689">
    <property type="entry name" value="Homeodomain-like"/>
    <property type="match status" value="1"/>
</dbReference>
<keyword evidence="2 4" id="KW-0238">DNA-binding</keyword>
<dbReference type="RefSeq" id="WP_120726952.1">
    <property type="nucleotide sequence ID" value="NZ_CP032698.1"/>
</dbReference>
<dbReference type="SUPFAM" id="SSF48498">
    <property type="entry name" value="Tetracyclin repressor-like, C-terminal domain"/>
    <property type="match status" value="1"/>
</dbReference>
<dbReference type="Pfam" id="PF21993">
    <property type="entry name" value="TetR_C_13_2"/>
    <property type="match status" value="1"/>
</dbReference>
<dbReference type="Gene3D" id="1.10.10.60">
    <property type="entry name" value="Homeodomain-like"/>
    <property type="match status" value="1"/>
</dbReference>
<keyword evidence="3" id="KW-0804">Transcription</keyword>
<dbReference type="InterPro" id="IPR009057">
    <property type="entry name" value="Homeodomain-like_sf"/>
</dbReference>
<proteinExistence type="predicted"/>
<dbReference type="Proteomes" id="UP000271554">
    <property type="component" value="Chromosome"/>
</dbReference>
<feature type="domain" description="HTH tetR-type" evidence="5">
    <location>
        <begin position="6"/>
        <end position="66"/>
    </location>
</feature>
<organism evidence="6 7">
    <name type="scientific">Streptomyces hundungensis</name>
    <dbReference type="NCBI Taxonomy" id="1077946"/>
    <lineage>
        <taxon>Bacteria</taxon>
        <taxon>Bacillati</taxon>
        <taxon>Actinomycetota</taxon>
        <taxon>Actinomycetes</taxon>
        <taxon>Kitasatosporales</taxon>
        <taxon>Streptomycetaceae</taxon>
        <taxon>Streptomyces</taxon>
    </lineage>
</organism>
<evidence type="ECO:0000256" key="2">
    <source>
        <dbReference type="ARBA" id="ARBA00023125"/>
    </source>
</evidence>
<sequence>MAGKKQFDVGVALDAAMLQFWRAGYADTSLDDLTRATGLNRSSLYSSFGDKNALYLRCLDRYAERYGTKYDQALADASEDLLGAVRAFFAVTLERIADPDVPDGCLIAQTAMTTPVLSPAVAARAKEALRLQRARLRSALSAAGLPESDADSFAVHLAAVNQSLAVLSRIGESREQLRTVVDVSLGALSHALRDRT</sequence>